<evidence type="ECO:0000313" key="8">
    <source>
        <dbReference type="Proteomes" id="UP000265614"/>
    </source>
</evidence>
<dbReference type="OrthoDB" id="3787729at2"/>
<dbReference type="GO" id="GO:0016301">
    <property type="term" value="F:kinase activity"/>
    <property type="evidence" value="ECO:0007669"/>
    <property type="project" value="UniProtKB-KW"/>
</dbReference>
<evidence type="ECO:0000256" key="5">
    <source>
        <dbReference type="SAM" id="MobiDB-lite"/>
    </source>
</evidence>
<keyword evidence="3" id="KW-0418">Kinase</keyword>
<name>A0A3A3YVS7_9ACTN</name>
<evidence type="ECO:0000259" key="6">
    <source>
        <dbReference type="Pfam" id="PF18085"/>
    </source>
</evidence>
<gene>
    <name evidence="7" type="ORF">D5H78_13800</name>
</gene>
<dbReference type="EMBL" id="QZEZ01000006">
    <property type="protein sequence ID" value="RJK94869.1"/>
    <property type="molecule type" value="Genomic_DNA"/>
</dbReference>
<dbReference type="AlphaFoldDB" id="A0A3A3YVS7"/>
<dbReference type="RefSeq" id="WP_119951052.1">
    <property type="nucleotide sequence ID" value="NZ_QZEZ01000006.1"/>
</dbReference>
<organism evidence="7 8">
    <name type="scientific">Vallicoccus soli</name>
    <dbReference type="NCBI Taxonomy" id="2339232"/>
    <lineage>
        <taxon>Bacteria</taxon>
        <taxon>Bacillati</taxon>
        <taxon>Actinomycetota</taxon>
        <taxon>Actinomycetes</taxon>
        <taxon>Motilibacterales</taxon>
        <taxon>Vallicoccaceae</taxon>
        <taxon>Vallicoccus</taxon>
    </lineage>
</organism>
<evidence type="ECO:0000256" key="4">
    <source>
        <dbReference type="ARBA" id="ARBA00022840"/>
    </source>
</evidence>
<evidence type="ECO:0000256" key="2">
    <source>
        <dbReference type="ARBA" id="ARBA00022741"/>
    </source>
</evidence>
<evidence type="ECO:0000313" key="7">
    <source>
        <dbReference type="EMBL" id="RJK94869.1"/>
    </source>
</evidence>
<feature type="compositionally biased region" description="Low complexity" evidence="5">
    <location>
        <begin position="129"/>
        <end position="139"/>
    </location>
</feature>
<keyword evidence="4" id="KW-0067">ATP-binding</keyword>
<accession>A0A3A3YVS7</accession>
<feature type="region of interest" description="Disordered" evidence="5">
    <location>
        <begin position="116"/>
        <end position="139"/>
    </location>
</feature>
<keyword evidence="2" id="KW-0547">Nucleotide-binding</keyword>
<protein>
    <submittedName>
        <fullName evidence="7">1,4-alpha-glucan branching protein</fullName>
    </submittedName>
</protein>
<evidence type="ECO:0000256" key="1">
    <source>
        <dbReference type="ARBA" id="ARBA00022679"/>
    </source>
</evidence>
<evidence type="ECO:0000256" key="3">
    <source>
        <dbReference type="ARBA" id="ARBA00022777"/>
    </source>
</evidence>
<proteinExistence type="predicted"/>
<sequence>MAVIHRTTMDPTKLQLLAGWLPGRPWYRGGGAPPERAGGFRLDDPAGEVGAELMLVAAGGTVHFVPLAYRGAPLAGAEEGLVGTSEHGVLGTRWVYDAAHDPVVMAQLLALLQGRAQAQHQDESHRADPGVGVEPGPAGPVEVPSAAPVPADGDLVTSVDLGDAAGGAGRVVVDLLRVPGDDPGTVTGAAPLGRASAGWRVEGGPSGRGVVARAHLLG</sequence>
<keyword evidence="8" id="KW-1185">Reference proteome</keyword>
<dbReference type="Pfam" id="PF18085">
    <property type="entry name" value="Mak_N_cap"/>
    <property type="match status" value="1"/>
</dbReference>
<feature type="domain" description="Maltokinase N-terminal cap" evidence="6">
    <location>
        <begin position="20"/>
        <end position="101"/>
    </location>
</feature>
<dbReference type="Proteomes" id="UP000265614">
    <property type="component" value="Unassembled WGS sequence"/>
</dbReference>
<keyword evidence="1" id="KW-0808">Transferase</keyword>
<comment type="caution">
    <text evidence="7">The sequence shown here is derived from an EMBL/GenBank/DDBJ whole genome shotgun (WGS) entry which is preliminary data.</text>
</comment>
<dbReference type="GO" id="GO:0005524">
    <property type="term" value="F:ATP binding"/>
    <property type="evidence" value="ECO:0007669"/>
    <property type="project" value="UniProtKB-KW"/>
</dbReference>
<reference evidence="7 8" key="1">
    <citation type="submission" date="2018-09" db="EMBL/GenBank/DDBJ databases">
        <title>YIM 75000 draft genome.</title>
        <authorList>
            <person name="Tang S."/>
            <person name="Feng Y."/>
        </authorList>
    </citation>
    <scope>NUCLEOTIDE SEQUENCE [LARGE SCALE GENOMIC DNA]</scope>
    <source>
        <strain evidence="7 8">YIM 75000</strain>
    </source>
</reference>
<dbReference type="InterPro" id="IPR040999">
    <property type="entry name" value="Mak_N_cap"/>
</dbReference>